<feature type="domain" description="Ketoreductase" evidence="3">
    <location>
        <begin position="3"/>
        <end position="193"/>
    </location>
</feature>
<dbReference type="CDD" id="cd05233">
    <property type="entry name" value="SDR_c"/>
    <property type="match status" value="1"/>
</dbReference>
<dbReference type="NCBIfam" id="NF004777">
    <property type="entry name" value="PRK06123.1"/>
    <property type="match status" value="1"/>
</dbReference>
<dbReference type="AlphaFoldDB" id="A0A1A7C3A6"/>
<protein>
    <submittedName>
        <fullName evidence="4">NAD(P)-dependent dehydrogenase, short-chain alcohol dehydrogenase family</fullName>
    </submittedName>
</protein>
<dbReference type="SUPFAM" id="SSF51735">
    <property type="entry name" value="NAD(P)-binding Rossmann-fold domains"/>
    <property type="match status" value="1"/>
</dbReference>
<dbReference type="OrthoDB" id="20590at2"/>
<dbReference type="SMART" id="SM00822">
    <property type="entry name" value="PKS_KR"/>
    <property type="match status" value="1"/>
</dbReference>
<dbReference type="FunFam" id="3.40.50.720:FF:000084">
    <property type="entry name" value="Short-chain dehydrogenase reductase"/>
    <property type="match status" value="1"/>
</dbReference>
<reference evidence="4 5" key="1">
    <citation type="submission" date="2016-04" db="EMBL/GenBank/DDBJ databases">
        <title>Draft genome sequence of Janthinobacterium psychrotolerans sp. nov., isolated from freshwater sediments in Denmark.</title>
        <authorList>
            <person name="Gong X."/>
            <person name="Skrivergaard S."/>
            <person name="Korsgaard B.S."/>
            <person name="Schreiber L."/>
            <person name="Marshall I.P."/>
            <person name="Finster K."/>
            <person name="Schramm A."/>
        </authorList>
    </citation>
    <scope>NUCLEOTIDE SEQUENCE [LARGE SCALE GENOMIC DNA]</scope>
    <source>
        <strain evidence="4 5">S3-2</strain>
    </source>
</reference>
<evidence type="ECO:0000256" key="1">
    <source>
        <dbReference type="ARBA" id="ARBA00006484"/>
    </source>
</evidence>
<dbReference type="InterPro" id="IPR036291">
    <property type="entry name" value="NAD(P)-bd_dom_sf"/>
</dbReference>
<comment type="caution">
    <text evidence="4">The sequence shown here is derived from an EMBL/GenBank/DDBJ whole genome shotgun (WGS) entry which is preliminary data.</text>
</comment>
<dbReference type="EMBL" id="LOCQ01000054">
    <property type="protein sequence ID" value="OBV39205.1"/>
    <property type="molecule type" value="Genomic_DNA"/>
</dbReference>
<dbReference type="Pfam" id="PF13561">
    <property type="entry name" value="adh_short_C2"/>
    <property type="match status" value="1"/>
</dbReference>
<evidence type="ECO:0000259" key="3">
    <source>
        <dbReference type="SMART" id="SM00822"/>
    </source>
</evidence>
<dbReference type="PROSITE" id="PS00061">
    <property type="entry name" value="ADH_SHORT"/>
    <property type="match status" value="1"/>
</dbReference>
<dbReference type="InterPro" id="IPR020904">
    <property type="entry name" value="Sc_DH/Rdtase_CS"/>
</dbReference>
<keyword evidence="5" id="KW-1185">Reference proteome</keyword>
<dbReference type="Gene3D" id="3.40.50.720">
    <property type="entry name" value="NAD(P)-binding Rossmann-like Domain"/>
    <property type="match status" value="1"/>
</dbReference>
<gene>
    <name evidence="4" type="ORF">ASR47_100919</name>
</gene>
<dbReference type="GO" id="GO:0016491">
    <property type="term" value="F:oxidoreductase activity"/>
    <property type="evidence" value="ECO:0007669"/>
    <property type="project" value="UniProtKB-KW"/>
</dbReference>
<proteinExistence type="inferred from homology"/>
<dbReference type="InterPro" id="IPR002347">
    <property type="entry name" value="SDR_fam"/>
</dbReference>
<sequence length="248" mass="26044">MKEVILITGSSRGIGAATALLAARQGYAVCINYVRDKEAADALCARIREEGFEAIAVQADAGEEADVERLFREVDARLGTITALVNNVGVLEQKCKLVDMSVQRVERVLRSNVISYFLCSQQAVRRMSTAMGGQGGRIVNVSSAAARLGGSAEYIDYAASKGAIDTLTIGLAKEVAPDGIRVNGVRPGLIYTEIHASGGEAGRVDRLAAGVPMQRGGQPEEVADAIMYLLGPAASYVTGVLLDVSGGR</sequence>
<accession>A0A1A7C3A6</accession>
<dbReference type="Proteomes" id="UP000092713">
    <property type="component" value="Unassembled WGS sequence"/>
</dbReference>
<dbReference type="PRINTS" id="PR00081">
    <property type="entry name" value="GDHRDH"/>
</dbReference>
<dbReference type="PATRIC" id="fig|1747903.4.peg.2782"/>
<organism evidence="4 5">
    <name type="scientific">Janthinobacterium psychrotolerans</name>
    <dbReference type="NCBI Taxonomy" id="1747903"/>
    <lineage>
        <taxon>Bacteria</taxon>
        <taxon>Pseudomonadati</taxon>
        <taxon>Pseudomonadota</taxon>
        <taxon>Betaproteobacteria</taxon>
        <taxon>Burkholderiales</taxon>
        <taxon>Oxalobacteraceae</taxon>
        <taxon>Janthinobacterium</taxon>
    </lineage>
</organism>
<dbReference type="RefSeq" id="WP_065307979.1">
    <property type="nucleotide sequence ID" value="NZ_LOCQ01000054.1"/>
</dbReference>
<dbReference type="InterPro" id="IPR057326">
    <property type="entry name" value="KR_dom"/>
</dbReference>
<dbReference type="PRINTS" id="PR00080">
    <property type="entry name" value="SDRFAMILY"/>
</dbReference>
<comment type="similarity">
    <text evidence="1">Belongs to the short-chain dehydrogenases/reductases (SDR) family.</text>
</comment>
<evidence type="ECO:0000256" key="2">
    <source>
        <dbReference type="ARBA" id="ARBA00023002"/>
    </source>
</evidence>
<name>A0A1A7C3A6_9BURK</name>
<dbReference type="PANTHER" id="PTHR43639:SF1">
    <property type="entry name" value="SHORT-CHAIN DEHYDROGENASE_REDUCTASE FAMILY PROTEIN"/>
    <property type="match status" value="1"/>
</dbReference>
<evidence type="ECO:0000313" key="5">
    <source>
        <dbReference type="Proteomes" id="UP000092713"/>
    </source>
</evidence>
<dbReference type="PANTHER" id="PTHR43639">
    <property type="entry name" value="OXIDOREDUCTASE, SHORT-CHAIN DEHYDROGENASE/REDUCTASE FAMILY (AFU_ORTHOLOGUE AFUA_5G02870)"/>
    <property type="match status" value="1"/>
</dbReference>
<evidence type="ECO:0000313" key="4">
    <source>
        <dbReference type="EMBL" id="OBV39205.1"/>
    </source>
</evidence>
<keyword evidence="2" id="KW-0560">Oxidoreductase</keyword>
<dbReference type="STRING" id="1747903.ASR47_100919"/>